<dbReference type="InterPro" id="IPR001647">
    <property type="entry name" value="HTH_TetR"/>
</dbReference>
<reference evidence="6 7" key="1">
    <citation type="submission" date="2017-05" db="EMBL/GenBank/DDBJ databases">
        <authorList>
            <person name="Varghese N."/>
            <person name="Submissions S."/>
        </authorList>
    </citation>
    <scope>NUCLEOTIDE SEQUENCE [LARGE SCALE GENOMIC DNA]</scope>
    <source>
        <strain evidence="6 7">DSM 100094</strain>
    </source>
</reference>
<feature type="domain" description="HTH tetR-type" evidence="5">
    <location>
        <begin position="22"/>
        <end position="82"/>
    </location>
</feature>
<evidence type="ECO:0000256" key="1">
    <source>
        <dbReference type="ARBA" id="ARBA00023015"/>
    </source>
</evidence>
<feature type="DNA-binding region" description="H-T-H motif" evidence="4">
    <location>
        <begin position="45"/>
        <end position="64"/>
    </location>
</feature>
<dbReference type="PANTHER" id="PTHR30055:SF148">
    <property type="entry name" value="TETR-FAMILY TRANSCRIPTIONAL REGULATOR"/>
    <property type="match status" value="1"/>
</dbReference>
<dbReference type="GO" id="GO:0003700">
    <property type="term" value="F:DNA-binding transcription factor activity"/>
    <property type="evidence" value="ECO:0007669"/>
    <property type="project" value="TreeGrafter"/>
</dbReference>
<dbReference type="EMBL" id="FXTK01000012">
    <property type="protein sequence ID" value="SMO81791.1"/>
    <property type="molecule type" value="Genomic_DNA"/>
</dbReference>
<keyword evidence="7" id="KW-1185">Reference proteome</keyword>
<dbReference type="GO" id="GO:0000976">
    <property type="term" value="F:transcription cis-regulatory region binding"/>
    <property type="evidence" value="ECO:0007669"/>
    <property type="project" value="TreeGrafter"/>
</dbReference>
<dbReference type="InterPro" id="IPR050109">
    <property type="entry name" value="HTH-type_TetR-like_transc_reg"/>
</dbReference>
<name>A0A521EEB1_9RHOB</name>
<dbReference type="Pfam" id="PF16859">
    <property type="entry name" value="TetR_C_11"/>
    <property type="match status" value="1"/>
</dbReference>
<dbReference type="InterPro" id="IPR036271">
    <property type="entry name" value="Tet_transcr_reg_TetR-rel_C_sf"/>
</dbReference>
<dbReference type="Proteomes" id="UP000319014">
    <property type="component" value="Unassembled WGS sequence"/>
</dbReference>
<sequence length="203" mass="22734">MERKSIDHKISRKPSGAAVIRTDLTDALFRALFEEWAQTGYAAISLERVAARAGAGKAAIYRRWPSKREFASAAIERSAPGLGGFGDHGSLEADILAYLTMTRRVLRHPLVRRILPDLHAERMRSGDLAPLLDHVATTRRTAGQAMLDRAIARHELRPDIDREFAFDLIPSPLYWRMIVRCRPIGRADLERQAAVIANALRSC</sequence>
<evidence type="ECO:0000313" key="7">
    <source>
        <dbReference type="Proteomes" id="UP000319014"/>
    </source>
</evidence>
<dbReference type="PANTHER" id="PTHR30055">
    <property type="entry name" value="HTH-TYPE TRANSCRIPTIONAL REGULATOR RUTR"/>
    <property type="match status" value="1"/>
</dbReference>
<dbReference type="Gene3D" id="1.10.10.60">
    <property type="entry name" value="Homeodomain-like"/>
    <property type="match status" value="1"/>
</dbReference>
<gene>
    <name evidence="6" type="ORF">SAMN06265221_112102</name>
</gene>
<protein>
    <submittedName>
        <fullName evidence="6">Transcriptional regulator, TetR family</fullName>
    </submittedName>
</protein>
<dbReference type="SUPFAM" id="SSF46689">
    <property type="entry name" value="Homeodomain-like"/>
    <property type="match status" value="1"/>
</dbReference>
<dbReference type="InterPro" id="IPR011075">
    <property type="entry name" value="TetR_C"/>
</dbReference>
<dbReference type="SUPFAM" id="SSF48498">
    <property type="entry name" value="Tetracyclin repressor-like, C-terminal domain"/>
    <property type="match status" value="1"/>
</dbReference>
<evidence type="ECO:0000256" key="4">
    <source>
        <dbReference type="PROSITE-ProRule" id="PRU00335"/>
    </source>
</evidence>
<keyword evidence="3" id="KW-0804">Transcription</keyword>
<keyword evidence="1" id="KW-0805">Transcription regulation</keyword>
<dbReference type="RefSeq" id="WP_142663744.1">
    <property type="nucleotide sequence ID" value="NZ_FXTK01000012.1"/>
</dbReference>
<dbReference type="InterPro" id="IPR009057">
    <property type="entry name" value="Homeodomain-like_sf"/>
</dbReference>
<organism evidence="6 7">
    <name type="scientific">Paracoccus laeviglucosivorans</name>
    <dbReference type="NCBI Taxonomy" id="1197861"/>
    <lineage>
        <taxon>Bacteria</taxon>
        <taxon>Pseudomonadati</taxon>
        <taxon>Pseudomonadota</taxon>
        <taxon>Alphaproteobacteria</taxon>
        <taxon>Rhodobacterales</taxon>
        <taxon>Paracoccaceae</taxon>
        <taxon>Paracoccus</taxon>
    </lineage>
</organism>
<evidence type="ECO:0000313" key="6">
    <source>
        <dbReference type="EMBL" id="SMO81791.1"/>
    </source>
</evidence>
<proteinExistence type="predicted"/>
<dbReference type="OrthoDB" id="9796019at2"/>
<evidence type="ECO:0000256" key="3">
    <source>
        <dbReference type="ARBA" id="ARBA00023163"/>
    </source>
</evidence>
<dbReference type="Pfam" id="PF00440">
    <property type="entry name" value="TetR_N"/>
    <property type="match status" value="1"/>
</dbReference>
<dbReference type="PROSITE" id="PS50977">
    <property type="entry name" value="HTH_TETR_2"/>
    <property type="match status" value="1"/>
</dbReference>
<keyword evidence="2 4" id="KW-0238">DNA-binding</keyword>
<dbReference type="AlphaFoldDB" id="A0A521EEB1"/>
<dbReference type="Gene3D" id="1.10.357.10">
    <property type="entry name" value="Tetracycline Repressor, domain 2"/>
    <property type="match status" value="1"/>
</dbReference>
<evidence type="ECO:0000259" key="5">
    <source>
        <dbReference type="PROSITE" id="PS50977"/>
    </source>
</evidence>
<accession>A0A521EEB1</accession>
<evidence type="ECO:0000256" key="2">
    <source>
        <dbReference type="ARBA" id="ARBA00023125"/>
    </source>
</evidence>